<evidence type="ECO:0000313" key="1">
    <source>
        <dbReference type="EMBL" id="PYH99766.1"/>
    </source>
</evidence>
<sequence length="209" mass="23422">MSLEEGSGVGNTETDIAVYVRHELFEIAKFKNLELWPEENQIKALLKWSGKLFIAAATACRFIQESNFPDERLPQFLKAKRTTDDGTDPLDDIYRHLLELAAAGSDRDVFTQYFPLVVGGILVSKEPISVSDLEILFGLKPNKVRFVLESLGSVLIVPQTQTIPFIFFIFPFAIFSSTREDAKTRNFSSTKPEPTQEHMATACSIFPAA</sequence>
<evidence type="ECO:0000313" key="2">
    <source>
        <dbReference type="Proteomes" id="UP000247810"/>
    </source>
</evidence>
<dbReference type="VEuPathDB" id="FungiDB:BO71DRAFT_468042"/>
<dbReference type="EMBL" id="KZ825799">
    <property type="protein sequence ID" value="PYH99766.1"/>
    <property type="molecule type" value="Genomic_DNA"/>
</dbReference>
<organism evidence="1 2">
    <name type="scientific">Aspergillus ellipticus CBS 707.79</name>
    <dbReference type="NCBI Taxonomy" id="1448320"/>
    <lineage>
        <taxon>Eukaryota</taxon>
        <taxon>Fungi</taxon>
        <taxon>Dikarya</taxon>
        <taxon>Ascomycota</taxon>
        <taxon>Pezizomycotina</taxon>
        <taxon>Eurotiomycetes</taxon>
        <taxon>Eurotiomycetidae</taxon>
        <taxon>Eurotiales</taxon>
        <taxon>Aspergillaceae</taxon>
        <taxon>Aspergillus</taxon>
        <taxon>Aspergillus subgen. Circumdati</taxon>
    </lineage>
</organism>
<name>A0A319DQ93_9EURO</name>
<dbReference type="Proteomes" id="UP000247810">
    <property type="component" value="Unassembled WGS sequence"/>
</dbReference>
<dbReference type="OrthoDB" id="674604at2759"/>
<proteinExistence type="predicted"/>
<reference evidence="1 2" key="1">
    <citation type="submission" date="2018-02" db="EMBL/GenBank/DDBJ databases">
        <title>The genomes of Aspergillus section Nigri reveals drivers in fungal speciation.</title>
        <authorList>
            <consortium name="DOE Joint Genome Institute"/>
            <person name="Vesth T.C."/>
            <person name="Nybo J."/>
            <person name="Theobald S."/>
            <person name="Brandl J."/>
            <person name="Frisvad J.C."/>
            <person name="Nielsen K.F."/>
            <person name="Lyhne E.K."/>
            <person name="Kogle M.E."/>
            <person name="Kuo A."/>
            <person name="Riley R."/>
            <person name="Clum A."/>
            <person name="Nolan M."/>
            <person name="Lipzen A."/>
            <person name="Salamov A."/>
            <person name="Henrissat B."/>
            <person name="Wiebenga A."/>
            <person name="De vries R.P."/>
            <person name="Grigoriev I.V."/>
            <person name="Mortensen U.H."/>
            <person name="Andersen M.R."/>
            <person name="Baker S.E."/>
        </authorList>
    </citation>
    <scope>NUCLEOTIDE SEQUENCE [LARGE SCALE GENOMIC DNA]</scope>
    <source>
        <strain evidence="1 2">CBS 707.79</strain>
    </source>
</reference>
<protein>
    <submittedName>
        <fullName evidence="1">Uncharacterized protein</fullName>
    </submittedName>
</protein>
<accession>A0A319DQ93</accession>
<dbReference type="STRING" id="1448320.A0A319DQ93"/>
<gene>
    <name evidence="1" type="ORF">BO71DRAFT_468042</name>
</gene>
<keyword evidence="2" id="KW-1185">Reference proteome</keyword>
<dbReference type="AlphaFoldDB" id="A0A319DQ93"/>